<keyword evidence="2" id="KW-0328">Glycosyltransferase</keyword>
<evidence type="ECO:0000256" key="1">
    <source>
        <dbReference type="ARBA" id="ARBA00006739"/>
    </source>
</evidence>
<dbReference type="SUPFAM" id="SSF53448">
    <property type="entry name" value="Nucleotide-diphospho-sugar transferases"/>
    <property type="match status" value="1"/>
</dbReference>
<feature type="domain" description="Glycosyltransferase 2-like" evidence="4">
    <location>
        <begin position="7"/>
        <end position="135"/>
    </location>
</feature>
<organism evidence="5 6">
    <name type="scientific">Flavobacterium rivulicola</name>
    <dbReference type="NCBI Taxonomy" id="2732161"/>
    <lineage>
        <taxon>Bacteria</taxon>
        <taxon>Pseudomonadati</taxon>
        <taxon>Bacteroidota</taxon>
        <taxon>Flavobacteriia</taxon>
        <taxon>Flavobacteriales</taxon>
        <taxon>Flavobacteriaceae</taxon>
        <taxon>Flavobacterium</taxon>
    </lineage>
</organism>
<gene>
    <name evidence="5" type="ORF">HKT18_10145</name>
</gene>
<dbReference type="Gene3D" id="3.90.550.10">
    <property type="entry name" value="Spore Coat Polysaccharide Biosynthesis Protein SpsA, Chain A"/>
    <property type="match status" value="1"/>
</dbReference>
<dbReference type="AlphaFoldDB" id="A0A7Y3RAX9"/>
<dbReference type="PANTHER" id="PTHR43179">
    <property type="entry name" value="RHAMNOSYLTRANSFERASE WBBL"/>
    <property type="match status" value="1"/>
</dbReference>
<dbReference type="EMBL" id="JABEVX010000006">
    <property type="protein sequence ID" value="NNT72577.1"/>
    <property type="molecule type" value="Genomic_DNA"/>
</dbReference>
<evidence type="ECO:0000256" key="3">
    <source>
        <dbReference type="ARBA" id="ARBA00022679"/>
    </source>
</evidence>
<dbReference type="InterPro" id="IPR029044">
    <property type="entry name" value="Nucleotide-diphossugar_trans"/>
</dbReference>
<evidence type="ECO:0000313" key="5">
    <source>
        <dbReference type="EMBL" id="NNT72577.1"/>
    </source>
</evidence>
<proteinExistence type="inferred from homology"/>
<evidence type="ECO:0000313" key="6">
    <source>
        <dbReference type="Proteomes" id="UP000536509"/>
    </source>
</evidence>
<keyword evidence="3 5" id="KW-0808">Transferase</keyword>
<evidence type="ECO:0000259" key="4">
    <source>
        <dbReference type="Pfam" id="PF00535"/>
    </source>
</evidence>
<protein>
    <submittedName>
        <fullName evidence="5">Glycosyltransferase</fullName>
    </submittedName>
</protein>
<comment type="similarity">
    <text evidence="1">Belongs to the glycosyltransferase 2 family.</text>
</comment>
<dbReference type="RefSeq" id="WP_171222743.1">
    <property type="nucleotide sequence ID" value="NZ_CP121446.1"/>
</dbReference>
<keyword evidence="6" id="KW-1185">Reference proteome</keyword>
<dbReference type="Pfam" id="PF00535">
    <property type="entry name" value="Glycos_transf_2"/>
    <property type="match status" value="1"/>
</dbReference>
<comment type="caution">
    <text evidence="5">The sequence shown here is derived from an EMBL/GenBank/DDBJ whole genome shotgun (WGS) entry which is preliminary data.</text>
</comment>
<accession>A0A7Y3RAX9</accession>
<dbReference type="PANTHER" id="PTHR43179:SF12">
    <property type="entry name" value="GALACTOFURANOSYLTRANSFERASE GLFT2"/>
    <property type="match status" value="1"/>
</dbReference>
<evidence type="ECO:0000256" key="2">
    <source>
        <dbReference type="ARBA" id="ARBA00022676"/>
    </source>
</evidence>
<reference evidence="5 6" key="1">
    <citation type="submission" date="2020-05" db="EMBL/GenBank/DDBJ databases">
        <title>Draft genome of Flavobacterium sp. IMCC34852.</title>
        <authorList>
            <person name="Song J."/>
            <person name="Cho J.-C."/>
        </authorList>
    </citation>
    <scope>NUCLEOTIDE SEQUENCE [LARGE SCALE GENOMIC DNA]</scope>
    <source>
        <strain evidence="5 6">IMCC34852</strain>
    </source>
</reference>
<dbReference type="InterPro" id="IPR001173">
    <property type="entry name" value="Glyco_trans_2-like"/>
</dbReference>
<dbReference type="Proteomes" id="UP000536509">
    <property type="component" value="Unassembled WGS sequence"/>
</dbReference>
<dbReference type="GO" id="GO:0016757">
    <property type="term" value="F:glycosyltransferase activity"/>
    <property type="evidence" value="ECO:0007669"/>
    <property type="project" value="UniProtKB-KW"/>
</dbReference>
<sequence>MSVVKTTILISTKNRCADLLFTLEKIRYLIDEQLTCVVFDDGSTDDTFEKVKTQFPQVQLHRNEVSKGYIYCRNKMLNETDADYAISLDDDAHFLSDNPIDSIQNYFDNNPSCGLIATRIFWGKTTPETLQTEEISQKVKSFVGCGHVWNMKAWREIPNYPEWFDFYGEENFASFQLFKTQWEVHYVPEILVQHRVDLKERAKDTKAFAFRYRRAIRADWYTYFLFLPWSKIPRKMAYSLWMQGKGKILKGQFKVITPLFLAICDLFLAVPKLIQHRNALTSQEYEAYAKLNEAKIFWKPEK</sequence>
<name>A0A7Y3RAX9_9FLAO</name>